<dbReference type="AlphaFoldDB" id="A0A5J4G1D3"/>
<organism evidence="2 3">
    <name type="scientific">Patiriisocius marinistellae</name>
    <dbReference type="NCBI Taxonomy" id="2494560"/>
    <lineage>
        <taxon>Bacteria</taxon>
        <taxon>Pseudomonadati</taxon>
        <taxon>Bacteroidota</taxon>
        <taxon>Flavobacteriia</taxon>
        <taxon>Flavobacteriales</taxon>
        <taxon>Flavobacteriaceae</taxon>
        <taxon>Patiriisocius</taxon>
    </lineage>
</organism>
<dbReference type="Gene3D" id="3.90.550.10">
    <property type="entry name" value="Spore Coat Polysaccharide Biosynthesis Protein SpsA, Chain A"/>
    <property type="match status" value="2"/>
</dbReference>
<dbReference type="InterPro" id="IPR001173">
    <property type="entry name" value="Glyco_trans_2-like"/>
</dbReference>
<dbReference type="InterPro" id="IPR029044">
    <property type="entry name" value="Nucleotide-diphossugar_trans"/>
</dbReference>
<dbReference type="SUPFAM" id="SSF53448">
    <property type="entry name" value="Nucleotide-diphospho-sugar transferases"/>
    <property type="match status" value="2"/>
</dbReference>
<evidence type="ECO:0000313" key="3">
    <source>
        <dbReference type="Proteomes" id="UP000326994"/>
    </source>
</evidence>
<reference evidence="2 3" key="1">
    <citation type="submission" date="2019-08" db="EMBL/GenBank/DDBJ databases">
        <title>Ulvibacter marinistellae sp. nov., isolated from a starfish, Patiria pectinifera.</title>
        <authorList>
            <person name="Kawano K."/>
            <person name="Ushijima N."/>
            <person name="Kihara M."/>
            <person name="Itoh H."/>
        </authorList>
    </citation>
    <scope>NUCLEOTIDE SEQUENCE [LARGE SCALE GENOMIC DNA]</scope>
    <source>
        <strain evidence="2 3">KK4</strain>
    </source>
</reference>
<name>A0A5J4G1D3_9FLAO</name>
<accession>A0A5J4G1D3</accession>
<dbReference type="EMBL" id="BKCF01000002">
    <property type="protein sequence ID" value="GEQ85841.1"/>
    <property type="molecule type" value="Genomic_DNA"/>
</dbReference>
<comment type="caution">
    <text evidence="2">The sequence shown here is derived from an EMBL/GenBank/DDBJ whole genome shotgun (WGS) entry which is preliminary data.</text>
</comment>
<feature type="domain" description="Glycosyltransferase 2-like" evidence="1">
    <location>
        <begin position="281"/>
        <end position="387"/>
    </location>
</feature>
<proteinExistence type="predicted"/>
<evidence type="ECO:0000313" key="2">
    <source>
        <dbReference type="EMBL" id="GEQ85841.1"/>
    </source>
</evidence>
<dbReference type="PANTHER" id="PTHR43685:SF3">
    <property type="entry name" value="SLR2126 PROTEIN"/>
    <property type="match status" value="1"/>
</dbReference>
<protein>
    <recommendedName>
        <fullName evidence="1">Glycosyltransferase 2-like domain-containing protein</fullName>
    </recommendedName>
</protein>
<keyword evidence="3" id="KW-1185">Reference proteome</keyword>
<dbReference type="CDD" id="cd06420">
    <property type="entry name" value="GT2_Chondriotin_Pol_N"/>
    <property type="match status" value="2"/>
</dbReference>
<gene>
    <name evidence="2" type="ORF">ULMS_13490</name>
</gene>
<dbReference type="InterPro" id="IPR050834">
    <property type="entry name" value="Glycosyltransf_2"/>
</dbReference>
<dbReference type="PANTHER" id="PTHR43685">
    <property type="entry name" value="GLYCOSYLTRANSFERASE"/>
    <property type="match status" value="1"/>
</dbReference>
<sequence>MKTIDTSIIISTYNATEWLEKTLYGYNNQTYRMFEIVIADDGSNDETRQLLERLQKEVFYPIVHVWHEDNGFQKSEILNKAVLKCSTPYIIMSDGDCIPRKDFVEQHVKYREEGFFLSGGYFMLPMGISEAITKDDIYNERCFDLKWLKDNGLNTSFKNNKLTAGNVTASILNLITPTNASWNGHNASGWTKDIIAVNGLNEEMQYGGQDRELGERLFNLGIKSKQIRYNAIVVHLDHPRGYKNEASIKKNQAIRKETREYQKQWTTAGIVKDAPHKAAVSIILSTYNQPAWLEKSLWGFETQLAKDFEIVIADDGSGPETKAMIDKFKSESKLSIIHVWQEDDGFQKTKILNKAIQASNGEYLIFSDGDCIPREDFVAKHLKNRKRGHFLSGGYFKLCMEISEAITKEDVEKQRCFDAQWLLDNGQKKNFKLNKLTSQGLKETFLNTFTTTTPTWDGNNASGWRDNILAVNGFDERMQYGGEDRELGERLSNYGIQGIQIRYSAVTVHLDHARGYVTEDMIFKNKEIRKNTRIENSVWTEFGIIKGGKGTTAARSAGTSINSI</sequence>
<feature type="domain" description="Glycosyltransferase 2-like" evidence="1">
    <location>
        <begin position="7"/>
        <end position="113"/>
    </location>
</feature>
<evidence type="ECO:0000259" key="1">
    <source>
        <dbReference type="Pfam" id="PF00535"/>
    </source>
</evidence>
<dbReference type="Pfam" id="PF00535">
    <property type="entry name" value="Glycos_transf_2"/>
    <property type="match status" value="2"/>
</dbReference>
<dbReference type="Proteomes" id="UP000326994">
    <property type="component" value="Unassembled WGS sequence"/>
</dbReference>